<dbReference type="NCBIfam" id="TIGR01251">
    <property type="entry name" value="ribP_PPkin"/>
    <property type="match status" value="1"/>
</dbReference>
<dbReference type="GO" id="GO:0000287">
    <property type="term" value="F:magnesium ion binding"/>
    <property type="evidence" value="ECO:0007669"/>
    <property type="project" value="InterPro"/>
</dbReference>
<dbReference type="InterPro" id="IPR029057">
    <property type="entry name" value="PRTase-like"/>
</dbReference>
<feature type="domain" description="Ribose-phosphate pyrophosphokinase N-terminal" evidence="10">
    <location>
        <begin position="23"/>
        <end position="163"/>
    </location>
</feature>
<dbReference type="Pfam" id="PF00156">
    <property type="entry name" value="Pribosyltran"/>
    <property type="match status" value="1"/>
</dbReference>
<dbReference type="EMBL" id="DVNF01000182">
    <property type="protein sequence ID" value="HIU60970.1"/>
    <property type="molecule type" value="Genomic_DNA"/>
</dbReference>
<organism evidence="11 12">
    <name type="scientific">Candidatus Stercoripulliclostridium merdigallinarum</name>
    <dbReference type="NCBI Taxonomy" id="2840951"/>
    <lineage>
        <taxon>Bacteria</taxon>
        <taxon>Bacillati</taxon>
        <taxon>Bacillota</taxon>
        <taxon>Clostridia</taxon>
        <taxon>Eubacteriales</taxon>
        <taxon>Candidatus Stercoripulliclostridium</taxon>
    </lineage>
</organism>
<dbReference type="Pfam" id="PF13793">
    <property type="entry name" value="Pribosyltran_N"/>
    <property type="match status" value="1"/>
</dbReference>
<evidence type="ECO:0000256" key="6">
    <source>
        <dbReference type="ARBA" id="ARBA00022840"/>
    </source>
</evidence>
<evidence type="ECO:0000256" key="1">
    <source>
        <dbReference type="ARBA" id="ARBA00013247"/>
    </source>
</evidence>
<evidence type="ECO:0000259" key="10">
    <source>
        <dbReference type="Pfam" id="PF13793"/>
    </source>
</evidence>
<dbReference type="GO" id="GO:0016301">
    <property type="term" value="F:kinase activity"/>
    <property type="evidence" value="ECO:0007669"/>
    <property type="project" value="UniProtKB-KW"/>
</dbReference>
<evidence type="ECO:0000313" key="12">
    <source>
        <dbReference type="Proteomes" id="UP000824094"/>
    </source>
</evidence>
<keyword evidence="4" id="KW-0547">Nucleotide-binding</keyword>
<accession>A0A9D1MIA4</accession>
<comment type="caution">
    <text evidence="11">The sequence shown here is derived from an EMBL/GenBank/DDBJ whole genome shotgun (WGS) entry which is preliminary data.</text>
</comment>
<dbReference type="PANTHER" id="PTHR10210">
    <property type="entry name" value="RIBOSE-PHOSPHATE DIPHOSPHOKINASE FAMILY MEMBER"/>
    <property type="match status" value="1"/>
</dbReference>
<dbReference type="GO" id="GO:0004749">
    <property type="term" value="F:ribose phosphate diphosphokinase activity"/>
    <property type="evidence" value="ECO:0007669"/>
    <property type="project" value="UniProtKB-EC"/>
</dbReference>
<evidence type="ECO:0000313" key="11">
    <source>
        <dbReference type="EMBL" id="HIU60970.1"/>
    </source>
</evidence>
<comment type="catalytic activity">
    <reaction evidence="7">
        <text>D-ribose 5-phosphate + ATP = 5-phospho-alpha-D-ribose 1-diphosphate + AMP + H(+)</text>
        <dbReference type="Rhea" id="RHEA:15609"/>
        <dbReference type="ChEBI" id="CHEBI:15378"/>
        <dbReference type="ChEBI" id="CHEBI:30616"/>
        <dbReference type="ChEBI" id="CHEBI:58017"/>
        <dbReference type="ChEBI" id="CHEBI:78346"/>
        <dbReference type="ChEBI" id="CHEBI:456215"/>
        <dbReference type="EC" id="2.7.6.1"/>
    </reaction>
</comment>
<dbReference type="EC" id="2.7.6.1" evidence="1"/>
<dbReference type="GO" id="GO:0005737">
    <property type="term" value="C:cytoplasm"/>
    <property type="evidence" value="ECO:0007669"/>
    <property type="project" value="TreeGrafter"/>
</dbReference>
<dbReference type="GO" id="GO:0005524">
    <property type="term" value="F:ATP binding"/>
    <property type="evidence" value="ECO:0007669"/>
    <property type="project" value="UniProtKB-KW"/>
</dbReference>
<protein>
    <recommendedName>
        <fullName evidence="1">ribose-phosphate diphosphokinase</fullName>
        <ecNumber evidence="1">2.7.6.1</ecNumber>
    </recommendedName>
</protein>
<dbReference type="Proteomes" id="UP000824094">
    <property type="component" value="Unassembled WGS sequence"/>
</dbReference>
<dbReference type="GO" id="GO:0006015">
    <property type="term" value="P:5-phosphoribose 1-diphosphate biosynthetic process"/>
    <property type="evidence" value="ECO:0007669"/>
    <property type="project" value="TreeGrafter"/>
</dbReference>
<keyword evidence="5" id="KW-0418">Kinase</keyword>
<dbReference type="InterPro" id="IPR000836">
    <property type="entry name" value="PRTase_dom"/>
</dbReference>
<dbReference type="GO" id="GO:0002189">
    <property type="term" value="C:ribose phosphate diphosphokinase complex"/>
    <property type="evidence" value="ECO:0007669"/>
    <property type="project" value="TreeGrafter"/>
</dbReference>
<reference evidence="11" key="2">
    <citation type="journal article" date="2021" name="PeerJ">
        <title>Extensive microbial diversity within the chicken gut microbiome revealed by metagenomics and culture.</title>
        <authorList>
            <person name="Gilroy R."/>
            <person name="Ravi A."/>
            <person name="Getino M."/>
            <person name="Pursley I."/>
            <person name="Horton D.L."/>
            <person name="Alikhan N.F."/>
            <person name="Baker D."/>
            <person name="Gharbi K."/>
            <person name="Hall N."/>
            <person name="Watson M."/>
            <person name="Adriaenssens E.M."/>
            <person name="Foster-Nyarko E."/>
            <person name="Jarju S."/>
            <person name="Secka A."/>
            <person name="Antonio M."/>
            <person name="Oren A."/>
            <person name="Chaudhuri R.R."/>
            <person name="La Ragione R."/>
            <person name="Hildebrand F."/>
            <person name="Pallen M.J."/>
        </authorList>
    </citation>
    <scope>NUCLEOTIDE SEQUENCE</scope>
    <source>
        <strain evidence="11">18911</strain>
    </source>
</reference>
<evidence type="ECO:0000256" key="3">
    <source>
        <dbReference type="ARBA" id="ARBA00022727"/>
    </source>
</evidence>
<dbReference type="GO" id="GO:0006164">
    <property type="term" value="P:purine nucleotide biosynthetic process"/>
    <property type="evidence" value="ECO:0007669"/>
    <property type="project" value="TreeGrafter"/>
</dbReference>
<evidence type="ECO:0000256" key="2">
    <source>
        <dbReference type="ARBA" id="ARBA00022679"/>
    </source>
</evidence>
<dbReference type="InterPro" id="IPR029099">
    <property type="entry name" value="Pribosyltran_N"/>
</dbReference>
<comment type="similarity">
    <text evidence="8">Belongs to the ribose-phosphate pyrophosphokinase family.</text>
</comment>
<keyword evidence="2" id="KW-0808">Transferase</keyword>
<gene>
    <name evidence="11" type="ORF">IAB05_06225</name>
</gene>
<evidence type="ECO:0000256" key="5">
    <source>
        <dbReference type="ARBA" id="ARBA00022777"/>
    </source>
</evidence>
<dbReference type="SUPFAM" id="SSF53271">
    <property type="entry name" value="PRTase-like"/>
    <property type="match status" value="2"/>
</dbReference>
<keyword evidence="3 8" id="KW-0545">Nucleotide biosynthesis</keyword>
<dbReference type="AlphaFoldDB" id="A0A9D1MIA4"/>
<proteinExistence type="inferred from homology"/>
<reference evidence="11" key="1">
    <citation type="submission" date="2020-10" db="EMBL/GenBank/DDBJ databases">
        <authorList>
            <person name="Gilroy R."/>
        </authorList>
    </citation>
    <scope>NUCLEOTIDE SEQUENCE</scope>
    <source>
        <strain evidence="11">18911</strain>
    </source>
</reference>
<dbReference type="CDD" id="cd06223">
    <property type="entry name" value="PRTases_typeI"/>
    <property type="match status" value="1"/>
</dbReference>
<feature type="domain" description="Phosphoribosyltransferase" evidence="9">
    <location>
        <begin position="199"/>
        <end position="299"/>
    </location>
</feature>
<evidence type="ECO:0000259" key="9">
    <source>
        <dbReference type="Pfam" id="PF00156"/>
    </source>
</evidence>
<evidence type="ECO:0000256" key="7">
    <source>
        <dbReference type="ARBA" id="ARBA00049535"/>
    </source>
</evidence>
<keyword evidence="6" id="KW-0067">ATP-binding</keyword>
<evidence type="ECO:0000256" key="4">
    <source>
        <dbReference type="ARBA" id="ARBA00022741"/>
    </source>
</evidence>
<dbReference type="NCBIfam" id="NF005299">
    <property type="entry name" value="PRK06827.1"/>
    <property type="match status" value="1"/>
</dbReference>
<sequence length="384" mass="43481">MPTFFTEVFEDASPVAPLGLIVLKGAEDLGRKIDNYLVEWYNRDVGNKNPKFKKKSFIIDNHCPRFTTGDAKGIIEDSVRGYDIYILVDVGNYNCTYPMFGRTNCMSPDDHYADLKRIISAAGGKAERITVIMPLLYGGRQHRRNSRESLDGAQMLQELYAMGVKDIITFDAHDPRIQNAVPLMGFDNFFPTYQIMKALLMQYPNLELNDEHFMIVSPDEGAMNRNIYYASILGVDLGMFYKRRDYTTIVNGRNPIVAHEYIGTKVKGKDILVADDIIATGDSVLRLCRELKEKGCQKIFLTATYGLFTEGFEKFDKAYEEGLFTAVISTNLTYNSPDLLNRSWFICADLSKFISYIISSCNQNKSVSPLLNSSDRIHELLGKA</sequence>
<dbReference type="Gene3D" id="3.40.50.2020">
    <property type="match status" value="2"/>
</dbReference>
<dbReference type="InterPro" id="IPR005946">
    <property type="entry name" value="Rib-P_diPkinase"/>
</dbReference>
<name>A0A9D1MIA4_9FIRM</name>
<evidence type="ECO:0000256" key="8">
    <source>
        <dbReference type="RuleBase" id="RU004324"/>
    </source>
</evidence>
<dbReference type="PANTHER" id="PTHR10210:SF32">
    <property type="entry name" value="RIBOSE-PHOSPHATE PYROPHOSPHOKINASE 2"/>
    <property type="match status" value="1"/>
</dbReference>